<evidence type="ECO:0000256" key="1">
    <source>
        <dbReference type="ARBA" id="ARBA00009861"/>
    </source>
</evidence>
<sequence>MPSFVARRKKPELVLPAQATPHETLALSDVDDAIDLRFLQPAIEFFRAVDIDIDDHGLGRPATAAKVVKAALAKALVHYYPLAGRLREAAGGKLAVECTGEGVVFVEAEADVSMDELGKPSPLPPYPCVEELLCEVGDPRVVLGVPLFFMQVTQLRCGGFVIGLHICHNIADGYGTTQFLKCIADLARTGGDASQIVLPVWNREILTARIPPHINPEFVGFLQRLGSKGDDVMLSTPPEEMVVRFFLFGPEDIAALRSHHAPAHLSPPATSFELLTAVMWRCRTVALGYEHHQRVGLMFSMNVRGGGKRHGLVPHGFYGNALFYPVADTTAGELSGNPLGYTLGLLREAKRNLTDDNMESMVDFMASLHGRPPLTIDKMYERHGLVPHGFYGNALFYPVADTPAGELSGNPLGYTLGLIREAKRNMTDDNMESMVDFMASLHGRPPLTIDKMYEVSDMKWIGQEALDFRWAKRVGGGLPMVGDISFDSVSCHMRCKNGKGQDVIVINMILPGPAMDKFEKEIAVWVCNGQDEK</sequence>
<reference evidence="2" key="1">
    <citation type="submission" date="2015-06" db="UniProtKB">
        <authorList>
            <consortium name="EnsemblPlants"/>
        </authorList>
    </citation>
    <scope>IDENTIFICATION</scope>
</reference>
<dbReference type="InterPro" id="IPR023213">
    <property type="entry name" value="CAT-like_dom_sf"/>
</dbReference>
<dbReference type="Pfam" id="PF02458">
    <property type="entry name" value="Transferase"/>
    <property type="match status" value="2"/>
</dbReference>
<dbReference type="PANTHER" id="PTHR31147">
    <property type="entry name" value="ACYL TRANSFERASE 4"/>
    <property type="match status" value="1"/>
</dbReference>
<comment type="similarity">
    <text evidence="1">Belongs to the plant acyltransferase family.</text>
</comment>
<evidence type="ECO:0000313" key="2">
    <source>
        <dbReference type="EnsemblPlants" id="EMT30544"/>
    </source>
</evidence>
<dbReference type="AlphaFoldDB" id="M8C8C0"/>
<dbReference type="Gene3D" id="3.30.559.10">
    <property type="entry name" value="Chloramphenicol acetyltransferase-like domain"/>
    <property type="match status" value="3"/>
</dbReference>
<protein>
    <submittedName>
        <fullName evidence="2">3'-N-debenzoyl-2'-deoxytaxol N-benzoyltransferase</fullName>
    </submittedName>
</protein>
<dbReference type="GO" id="GO:0016747">
    <property type="term" value="F:acyltransferase activity, transferring groups other than amino-acyl groups"/>
    <property type="evidence" value="ECO:0007669"/>
    <property type="project" value="UniProtKB-ARBA"/>
</dbReference>
<dbReference type="InterPro" id="IPR050898">
    <property type="entry name" value="Plant_acyltransferase"/>
</dbReference>
<dbReference type="EnsemblPlants" id="EMT30544">
    <property type="protein sequence ID" value="EMT30544"/>
    <property type="gene ID" value="F775_14038"/>
</dbReference>
<accession>M8C8C0</accession>
<dbReference type="PANTHER" id="PTHR31147:SF54">
    <property type="entry name" value="OS10G0105900 PROTEIN"/>
    <property type="match status" value="1"/>
</dbReference>
<name>M8C8C0_AEGTA</name>
<organism evidence="2">
    <name type="scientific">Aegilops tauschii</name>
    <name type="common">Tausch's goatgrass</name>
    <name type="synonym">Aegilops squarrosa</name>
    <dbReference type="NCBI Taxonomy" id="37682"/>
    <lineage>
        <taxon>Eukaryota</taxon>
        <taxon>Viridiplantae</taxon>
        <taxon>Streptophyta</taxon>
        <taxon>Embryophyta</taxon>
        <taxon>Tracheophyta</taxon>
        <taxon>Spermatophyta</taxon>
        <taxon>Magnoliopsida</taxon>
        <taxon>Liliopsida</taxon>
        <taxon>Poales</taxon>
        <taxon>Poaceae</taxon>
        <taxon>BOP clade</taxon>
        <taxon>Pooideae</taxon>
        <taxon>Triticodae</taxon>
        <taxon>Triticeae</taxon>
        <taxon>Triticinae</taxon>
        <taxon>Aegilops</taxon>
    </lineage>
</organism>
<proteinExistence type="inferred from homology"/>